<evidence type="ECO:0000256" key="5">
    <source>
        <dbReference type="ARBA" id="ARBA00023136"/>
    </source>
</evidence>
<dbReference type="InterPro" id="IPR050638">
    <property type="entry name" value="AA-Vitamin_Transporters"/>
</dbReference>
<feature type="transmembrane region" description="Helical" evidence="6">
    <location>
        <begin position="34"/>
        <end position="51"/>
    </location>
</feature>
<reference evidence="8 9" key="1">
    <citation type="submission" date="2023-03" db="EMBL/GenBank/DDBJ databases">
        <title>Novel Species.</title>
        <authorList>
            <person name="Ma S."/>
        </authorList>
    </citation>
    <scope>NUCLEOTIDE SEQUENCE [LARGE SCALE GENOMIC DNA]</scope>
    <source>
        <strain evidence="8 9">B11</strain>
    </source>
</reference>
<feature type="transmembrane region" description="Helical" evidence="6">
    <location>
        <begin position="7"/>
        <end position="28"/>
    </location>
</feature>
<dbReference type="PANTHER" id="PTHR32322:SF18">
    <property type="entry name" value="S-ADENOSYLMETHIONINE_S-ADENOSYLHOMOCYSTEINE TRANSPORTER"/>
    <property type="match status" value="1"/>
</dbReference>
<comment type="subcellular location">
    <subcellularLocation>
        <location evidence="1">Cell membrane</location>
        <topology evidence="1">Multi-pass membrane protein</topology>
    </subcellularLocation>
</comment>
<proteinExistence type="predicted"/>
<organism evidence="8 9">
    <name type="scientific">Thermatribacter velox</name>
    <dbReference type="NCBI Taxonomy" id="3039681"/>
    <lineage>
        <taxon>Bacteria</taxon>
        <taxon>Pseudomonadati</taxon>
        <taxon>Atribacterota</taxon>
        <taxon>Atribacteria</taxon>
        <taxon>Atribacterales</taxon>
        <taxon>Thermatribacteraceae</taxon>
        <taxon>Thermatribacter</taxon>
    </lineage>
</organism>
<feature type="transmembrane region" description="Helical" evidence="6">
    <location>
        <begin position="63"/>
        <end position="82"/>
    </location>
</feature>
<evidence type="ECO:0000256" key="2">
    <source>
        <dbReference type="ARBA" id="ARBA00022475"/>
    </source>
</evidence>
<evidence type="ECO:0000256" key="1">
    <source>
        <dbReference type="ARBA" id="ARBA00004651"/>
    </source>
</evidence>
<accession>A0ABZ2Y902</accession>
<evidence type="ECO:0000259" key="7">
    <source>
        <dbReference type="Pfam" id="PF00892"/>
    </source>
</evidence>
<feature type="transmembrane region" description="Helical" evidence="6">
    <location>
        <begin position="230"/>
        <end position="248"/>
    </location>
</feature>
<evidence type="ECO:0000256" key="3">
    <source>
        <dbReference type="ARBA" id="ARBA00022692"/>
    </source>
</evidence>
<dbReference type="Pfam" id="PF00892">
    <property type="entry name" value="EamA"/>
    <property type="match status" value="2"/>
</dbReference>
<dbReference type="SUPFAM" id="SSF103481">
    <property type="entry name" value="Multidrug resistance efflux transporter EmrE"/>
    <property type="match status" value="2"/>
</dbReference>
<protein>
    <submittedName>
        <fullName evidence="8">EamA family transporter</fullName>
    </submittedName>
</protein>
<feature type="domain" description="EamA" evidence="7">
    <location>
        <begin position="139"/>
        <end position="269"/>
    </location>
</feature>
<keyword evidence="9" id="KW-1185">Reference proteome</keyword>
<evidence type="ECO:0000256" key="6">
    <source>
        <dbReference type="SAM" id="Phobius"/>
    </source>
</evidence>
<dbReference type="RefSeq" id="WP_369017643.1">
    <property type="nucleotide sequence ID" value="NZ_CP121689.1"/>
</dbReference>
<feature type="transmembrane region" description="Helical" evidence="6">
    <location>
        <begin position="88"/>
        <end position="108"/>
    </location>
</feature>
<feature type="domain" description="EamA" evidence="7">
    <location>
        <begin position="7"/>
        <end position="129"/>
    </location>
</feature>
<dbReference type="InterPro" id="IPR037185">
    <property type="entry name" value="EmrE-like"/>
</dbReference>
<keyword evidence="2" id="KW-1003">Cell membrane</keyword>
<feature type="transmembrane region" description="Helical" evidence="6">
    <location>
        <begin position="115"/>
        <end position="134"/>
    </location>
</feature>
<dbReference type="Proteomes" id="UP001461341">
    <property type="component" value="Chromosome"/>
</dbReference>
<evidence type="ECO:0000313" key="8">
    <source>
        <dbReference type="EMBL" id="WZL75496.1"/>
    </source>
</evidence>
<feature type="transmembrane region" description="Helical" evidence="6">
    <location>
        <begin position="254"/>
        <end position="273"/>
    </location>
</feature>
<evidence type="ECO:0000256" key="4">
    <source>
        <dbReference type="ARBA" id="ARBA00022989"/>
    </source>
</evidence>
<dbReference type="EMBL" id="CP121689">
    <property type="protein sequence ID" value="WZL75496.1"/>
    <property type="molecule type" value="Genomic_DNA"/>
</dbReference>
<name>A0ABZ2Y902_9BACT</name>
<feature type="transmembrane region" description="Helical" evidence="6">
    <location>
        <begin position="200"/>
        <end position="218"/>
    </location>
</feature>
<feature type="transmembrane region" description="Helical" evidence="6">
    <location>
        <begin position="140"/>
        <end position="157"/>
    </location>
</feature>
<dbReference type="PANTHER" id="PTHR32322">
    <property type="entry name" value="INNER MEMBRANE TRANSPORTER"/>
    <property type="match status" value="1"/>
</dbReference>
<gene>
    <name evidence="8" type="ORF">QBE54_07825</name>
</gene>
<dbReference type="InterPro" id="IPR000620">
    <property type="entry name" value="EamA_dom"/>
</dbReference>
<sequence length="282" mass="30830">MAFSRKYLTMVGVLFSWGLSWPLMKIVLQFMSPYMLSLIRFSVGAVFFLLLSRKPLLSSRMLIAALLNGALFVTVVNIAVNLTVNPALASSLVYAQPLFVILISVSLYQEKLHPLQIVGALLAFLGIITAVGSVNFDAGALLAVLAGFIWAVGVLYYKRKMASEDMLGFNASVNFFSALFMVPVVFLLDTNLSVPVEGMLWGLLLALVAQVIGFWLWFMSVRDLGPVTAGTISLLVPVVAYFFTYLLMDKVPTSLQLLGSLLTLSGVFLAQAFNRKPVVVED</sequence>
<feature type="transmembrane region" description="Helical" evidence="6">
    <location>
        <begin position="169"/>
        <end position="188"/>
    </location>
</feature>
<evidence type="ECO:0000313" key="9">
    <source>
        <dbReference type="Proteomes" id="UP001461341"/>
    </source>
</evidence>
<keyword evidence="5 6" id="KW-0472">Membrane</keyword>
<keyword evidence="3 6" id="KW-0812">Transmembrane</keyword>
<keyword evidence="4 6" id="KW-1133">Transmembrane helix</keyword>